<dbReference type="AlphaFoldDB" id="A0A816JN39"/>
<dbReference type="EMBL" id="HG994368">
    <property type="protein sequence ID" value="CAF1850352.1"/>
    <property type="molecule type" value="Genomic_DNA"/>
</dbReference>
<accession>A0A816JN39</accession>
<proteinExistence type="predicted"/>
<dbReference type="Proteomes" id="UP001295469">
    <property type="component" value="Chromosome C04"/>
</dbReference>
<evidence type="ECO:0000313" key="1">
    <source>
        <dbReference type="EMBL" id="CAF1850352.1"/>
    </source>
</evidence>
<organism evidence="1">
    <name type="scientific">Brassica napus</name>
    <name type="common">Rape</name>
    <dbReference type="NCBI Taxonomy" id="3708"/>
    <lineage>
        <taxon>Eukaryota</taxon>
        <taxon>Viridiplantae</taxon>
        <taxon>Streptophyta</taxon>
        <taxon>Embryophyta</taxon>
        <taxon>Tracheophyta</taxon>
        <taxon>Spermatophyta</taxon>
        <taxon>Magnoliopsida</taxon>
        <taxon>eudicotyledons</taxon>
        <taxon>Gunneridae</taxon>
        <taxon>Pentapetalae</taxon>
        <taxon>rosids</taxon>
        <taxon>malvids</taxon>
        <taxon>Brassicales</taxon>
        <taxon>Brassicaceae</taxon>
        <taxon>Brassiceae</taxon>
        <taxon>Brassica</taxon>
    </lineage>
</organism>
<name>A0A816JN39_BRANA</name>
<sequence length="53" mass="6068">MRNLLLLQKSLKKKKNSPVSNTRSCFKFAVMACDLYVLDVKISVLVCFKSFVI</sequence>
<protein>
    <submittedName>
        <fullName evidence="1">(rape) hypothetical protein</fullName>
    </submittedName>
</protein>
<reference evidence="1" key="1">
    <citation type="submission" date="2021-01" db="EMBL/GenBank/DDBJ databases">
        <authorList>
            <consortium name="Genoscope - CEA"/>
            <person name="William W."/>
        </authorList>
    </citation>
    <scope>NUCLEOTIDE SEQUENCE</scope>
</reference>
<gene>
    <name evidence="1" type="ORF">DARMORV10_C04P35800.1</name>
</gene>